<dbReference type="PROSITE" id="PS50910">
    <property type="entry name" value="HEPN"/>
    <property type="match status" value="1"/>
</dbReference>
<accession>A0ABR0ZJJ9</accession>
<dbReference type="InterPro" id="IPR036869">
    <property type="entry name" value="J_dom_sf"/>
</dbReference>
<feature type="region of interest" description="Disordered" evidence="1">
    <location>
        <begin position="4076"/>
        <end position="4099"/>
    </location>
</feature>
<dbReference type="PANTHER" id="PTHR46919:SF2">
    <property type="entry name" value="SACSIN"/>
    <property type="match status" value="1"/>
</dbReference>
<feature type="compositionally biased region" description="Polar residues" evidence="1">
    <location>
        <begin position="4089"/>
        <end position="4099"/>
    </location>
</feature>
<dbReference type="Pfam" id="PF25794">
    <property type="entry name" value="SACS"/>
    <property type="match status" value="3"/>
</dbReference>
<dbReference type="InterPro" id="IPR058210">
    <property type="entry name" value="SACS/Nov_dom"/>
</dbReference>
<dbReference type="InterPro" id="IPR036890">
    <property type="entry name" value="HATPase_C_sf"/>
</dbReference>
<evidence type="ECO:0000256" key="1">
    <source>
        <dbReference type="SAM" id="MobiDB-lite"/>
    </source>
</evidence>
<dbReference type="SUPFAM" id="SSF55874">
    <property type="entry name" value="ATPase domain of HSP90 chaperone/DNA topoisomerase II/histidine kinase"/>
    <property type="match status" value="3"/>
</dbReference>
<protein>
    <submittedName>
        <fullName evidence="3">Sacsin</fullName>
    </submittedName>
</protein>
<dbReference type="NCBIfam" id="NF047352">
    <property type="entry name" value="P_loop_sacsin"/>
    <property type="match status" value="3"/>
</dbReference>
<dbReference type="SMART" id="SM00748">
    <property type="entry name" value="HEPN"/>
    <property type="match status" value="1"/>
</dbReference>
<dbReference type="Pfam" id="PF05168">
    <property type="entry name" value="HEPN"/>
    <property type="match status" value="1"/>
</dbReference>
<dbReference type="InterPro" id="IPR007842">
    <property type="entry name" value="HEPN_dom"/>
</dbReference>
<evidence type="ECO:0000259" key="2">
    <source>
        <dbReference type="PROSITE" id="PS50910"/>
    </source>
</evidence>
<feature type="domain" description="HEPN" evidence="2">
    <location>
        <begin position="4154"/>
        <end position="4270"/>
    </location>
</feature>
<dbReference type="Gene3D" id="1.10.287.110">
    <property type="entry name" value="DnaJ domain"/>
    <property type="match status" value="1"/>
</dbReference>
<organism evidence="3 4">
    <name type="scientific">Huso huso</name>
    <name type="common">Beluga</name>
    <name type="synonym">Acipenser huso</name>
    <dbReference type="NCBI Taxonomy" id="61971"/>
    <lineage>
        <taxon>Eukaryota</taxon>
        <taxon>Metazoa</taxon>
        <taxon>Chordata</taxon>
        <taxon>Craniata</taxon>
        <taxon>Vertebrata</taxon>
        <taxon>Euteleostomi</taxon>
        <taxon>Actinopterygii</taxon>
        <taxon>Chondrostei</taxon>
        <taxon>Acipenseriformes</taxon>
        <taxon>Acipenseridae</taxon>
        <taxon>Huso</taxon>
    </lineage>
</organism>
<evidence type="ECO:0000313" key="3">
    <source>
        <dbReference type="EMBL" id="KAK6484971.1"/>
    </source>
</evidence>
<dbReference type="Proteomes" id="UP001369086">
    <property type="component" value="Unassembled WGS sequence"/>
</dbReference>
<comment type="caution">
    <text evidence="3">The sequence shown here is derived from an EMBL/GenBank/DDBJ whole genome shotgun (WGS) entry which is preliminary data.</text>
</comment>
<dbReference type="Gene3D" id="1.20.120.330">
    <property type="entry name" value="Nucleotidyltransferases domain 2"/>
    <property type="match status" value="1"/>
</dbReference>
<gene>
    <name evidence="3" type="ORF">HHUSO_G12869</name>
</gene>
<name>A0ABR0ZJJ9_HUSHU</name>
<dbReference type="CDD" id="cd06257">
    <property type="entry name" value="DnaJ"/>
    <property type="match status" value="1"/>
</dbReference>
<reference evidence="3 4" key="1">
    <citation type="submission" date="2021-05" db="EMBL/GenBank/DDBJ databases">
        <authorList>
            <person name="Zahm M."/>
            <person name="Klopp C."/>
            <person name="Cabau C."/>
            <person name="Kuhl H."/>
            <person name="Suciu R."/>
            <person name="Ciorpac M."/>
            <person name="Holostenco D."/>
            <person name="Gessner J."/>
            <person name="Wuertz S."/>
            <person name="Hohne C."/>
            <person name="Stock M."/>
            <person name="Gislard M."/>
            <person name="Lluch J."/>
            <person name="Milhes M."/>
            <person name="Lampietro C."/>
            <person name="Lopez Roques C."/>
            <person name="Donnadieu C."/>
            <person name="Du K."/>
            <person name="Schartl M."/>
            <person name="Guiguen Y."/>
        </authorList>
    </citation>
    <scope>NUCLEOTIDE SEQUENCE [LARGE SCALE GENOMIC DNA]</scope>
    <source>
        <strain evidence="3">Hh-F2</strain>
        <tissue evidence="3">Blood</tissue>
    </source>
</reference>
<dbReference type="SUPFAM" id="SSF46565">
    <property type="entry name" value="Chaperone J-domain"/>
    <property type="match status" value="1"/>
</dbReference>
<proteinExistence type="predicted"/>
<sequence>MASQQRRRRFGASSPPFLDYLKDILRRYPDGGQILKELIQNADDACATEVAFLYDERTFEAKTLWNEDLKKFQGPALYAYNNAVFSSEDWGGIQSTGRSIKRKDPNKVGRFGIGFNSVYHITDLPSIFSGKHLGMLDPQEKLFGEREGGYMWSLDDAEDRDQLMNFHDQFLPFRSLLGEVSIVTWEEAITAKQDFPGTLFRFPLRNEPSAVSDKLYDTDKIVKLFDSFSVDADMSLLFLRNVSSISLKRIDSQGNVSLLLRVTNDSHFLSKTEGATCLKVISVHCSSKGEESHRWLVTSSCIKKGQVPELDVFAEKLSFYPQVGLAFPLDQEKTLVDGRLSCFLPLPNNEPNRTGFPVHVNACFGLTDNRRNIKWLEEDQRHDEAAKWNELLVQEFLPLAYLQIILDAISLSRNSVLPASTPYQLWPDLHQMKHKERWQTIATKMFEQLLKLEVLFLADETKCVKPADAIFLPPDIEGPRLRETIKDFLITEGEFLAEVPPHVFNAIQATFESPESLQVVTPGFVRKVLHQSSLTNLTKDDKLFLLEYVISDGQYHELKGLQLLPLSDGSFTFFEEDALALIENEKFPRVLLPGLDHVFVQRDLSTNLLHHLKKLADNEMFKKIFNLNKVLVAKLIGYALPQQWRQCSGHVTWDIGNTQHPPAEWITKFWKFLNSHFEMLNDFKGMPLIPLSPLQDSEHSAMLARLMENPTVVFQNDNQSSLSDEIAHVIRRAGGTVIQSRDTCLKHPDLEKYILTPSPRNVLQLLLNLDGNQVICGTSSSSMQEKEELKNCLCTMVSFSQKEKRLLLTLPIFQQMPSRKCRNGELIAAGSYQAVIQNDFPVIPGDLPMPEVIIKCANEVDQRLLSMMNVRMLTVAMAAVMLVNGIEKGLYGQNEMEKIMSWILENGSILFAQEKDLYKKCFSLCFIVTERGTAVQASSLFDPSNETFQDLFNSEFFPPAVYATKETILQSLRHLGLKCKEESITPKDVLNVAREINRLHVSSRDKAYQKAEALIKVCNQTDVLSKCSAEEIRQLCCLEWVPCSSLATMIENQETTCFYKPEDLRHSKFFRIVGLVMPLTDKLNEKASTHLGLLSLPPAEKVMGNLSVLNKVVHEMTEPDADVDFKDQIHCIYIHMLNNLPQFKSLLQDTAVPWVWIGDQFSSPQRVILSYPAELDLGCYITKVPQEFSRYKKLLSECGVKKSISEREVIEILYHMKDRIDQRITHSGSPAELKVILSVLNWMRKVKQPSVEDLPVPVRKGKQGEFSLKPLSMTVFCDIAKEGLEDLDEDDEEYYIIHEEIPRVTAEWLRVPFLSTRILNPEFIGIEQCGQTEPITLRIKNILKEYDEECDLFKELIQNAEDARATTCSFMMDCRPNKDSFNSLIDPGMSSCHGPCLWSFNNEVFTDEDFKNITKVGAASKENKVEKIGKFGLGFNAVYRVTDIPTILSGKNLLIFDPNVTHLKKHILSSSNPGIKLDLCKERLLRRFPGQFKPYHGIYGCNLEMDSQQKFYFQGTLIKLPFRTLPEAQESKISSTVYDQNHVLNLMNRFIKSSPIILLFLKNLSNVSFKNLPENASSPPHNEHLESVLTITRKVVNSIPIPDHIPIKQMQESSQERLTKINAKCRELIDCNAVNIIEVAKGMKGNEPSAKYWLVYSCFGMKNALKMACVKENWQTFSLPIGSVAIPLEKDQASGHWVPDKHTFVGQVFCFLPLSILSGLPVHINGSFSVTSNRKSLWDTGVKNEWNQALIGDAVTSAYIAALVVLKEMSQEEKLKNYDYHTFWPNTREANRFFHSLVAAFYSTVVNGLFGFPVELFSDGKDWCSLENARFLDPQIERNKQVGQIAVKVFSDKLKKPCLAIPLPQWVRESLESTGWDGVIREKTFGWHDFYREIVFVNLRSMDSKYRNTLILFAIDMNDPEVDALLKKHPCIPTLGGKQLQFIGKLVKPGGKVACLFEKTEGRLLEGTAQDFCSPQHISRLLALGMLDSCLPWNDLIERAKIIENTWKQDKDKAYKQVHCILDLAKDFLNDTSSGFFTGWPSLGNIAFIPSLLPYRDVHGKVVEPVTLKKPNEVYNYESMMLVNMTQHIIDQEKLYPKYFYPPGNVLNNLGVLHRPSCKTVIHQLKTTQQFSDVLDGSLLSEIASVCYKYLDSLLKKGTNSKHFSVEPSKFPFILIGQDFVNVNAVAKQISIDASPYLHELPKPYATLKNLWKCVGVKSAFTSQDYLSVLRKLAAKYNGCSLSASDLAICLRIVSTGLNEIQDSPFEDYLLPDQNGVLYPSTQLFYNDTPWLPVAEGITLCHDHISRSTAVCLRIQTTKHHTLQNQLVSTFPFYPMAFGQREKLTVRLKNIIAAYPSKKDILKELLQNADDAEATEIHFVWDPRNHNTLKTFGEKWNPLQGPALCVYNNKIFTETDLEGIQHLGEGGKSDILGKTGKYGLGFNSVYHLTDCPSILTGDKWLCIFDPHLTYLEKADNSPGGMFSMEGDFKAAFEDVYTTFMPSAFDLNQGTMFRLPVRTEEMASTSEISQKAVTSSDIQQLLDALKEDPEGLILFLRHVKKIEFHLFDSSTNELKKLFTTEIKLAEESSGKKTSFQNHVKKSLVSGRSMAAIEPCQVIYEMEISTPIRKPTRWIIAEQFGTSLKTTGYDSNVPQGAVAACVSALVQNSKAFCSLPLPVETGLPVQVNGNFEVDPSRRGLWKEDGTSLKTAWNEFLKLNVIAPLYADLLDYIRINHLKERALSLNSMILNLENSYLRFFPHITELQVAQEWHGMINELYKSLNKRGLCVIPVFHTSQHCPTQTMAQCTVSWSSISKKEQMNAPHLASQGQEGLLLILEGIGMNLVPTSESMIKIFDSFRRAEVKVYTLIPQTVRNYLKSKPLNDPSQSINGLPLPLNQTLIKSKFRCKMLLDYCLSDIEKNNSSCLNGLPLLLTQDKVLRVFETSSSKYLTKFMDLFEGSEELFADYSTYLRYFPVLCNAMFLKELTISDSAEYLKSKLEDLLQNTIVDPQSSLHIPSEILSTWLKRLWEYFEDQVASCDKKSKKESSQLDEIKVLFSDSPVVPIICPNSNNQHLLATVKSLHTIVCQTSHEVAAVLYKLGFATLDVLSIPPQLFRCHLMPELLSIDNADAVLEQLCKREKQQFDQLDDCDFRSLQLYLHSGIKSCANTKTYLMKFKSLPLFETVQEGRQRIDRHSRVYILKIEQLLKFPSLYHICDGTAFLKYNSTNVFLAETMEIPVINDLEFYVRFVLPALNRLSEKQTLDAVCMCVEIQEGYSDYIQFKDEIISCLRNAKFIKDAHGSLQPASYFYDEEVHLYQLMISKERFIPRGFWENISCKSQKFKDLLKDIGLKHRVSDEEFVEFAYQIEKDAKGRAPLEQLMVKSDALLERLLSKSLKQLKKCFLNIISTIKFVYPQKIDKMLCSYHQPFAEGRNFIAMRGSLIKQNQTHETLIWTAMPMLPLENSNTQQLQVLQAAGALCLPPAESVTANLKNICQIPCKTKEVLLTRAKVFRCSYGYLQELPFDGQSLVDLPVILVEGDAALVKPSRTVQFVKDDSEFRPYLYKLPSKLALYVEFFRKLGVAEEPSAWHYSSLLKDIYWDSADMQTLHANQMKAVKRAVQHLFLLLKENSEERKPEKLEPLYLLAMDGRLYESSSLYFIDVALHANRCTVPLKEKLTLLENLSECHLGIDPYVHQELLQVLPVEVRPKMLSQVTKEDLMESTLSICEYGDNCRFRGHFHRLLASSYFQNGLVCILRGQCSGKMSENDTITVCKNTFAKIQILCCERLETVLFLNSEPLTDTAAQKQVYVNRNSDGCVFYLEHKEDMDIKVMAHINMCLTKEINALLNNGLSQNSLLIFSQLLFCETEDDVMRLLEENGIHGSRMQEKSHSGLPEPGSLIPDEWIDSLDMDFLNNFEVGEYVGYKEPSPEEEVYCYAVVVEHVNTTAATEGVVSQRYKIQIGQNDFLEVSSLDLYQFKRPESSPSLSKNTCRELVVLDHPVGARPNHSRTSAKSLEEIKKEIDERLKEIWGLPEDERRKAIRRLYLKWHPDKNLDNTKLAEEVYKYIQQKIVELEQGRSGKGGGFGSTTTNQRHSGTQRYQDTRSFFKQWDREASRHRTGRTSFHQRYSSQEFNFWTFHSRQENSQTNTAEAQRWVRQAKCDLAAASNDKGHSATEWVLFKVHQAVEKALIAAEYKTNGLQPSNCAIGALARQVSQYSLSLCNLPSIVSRMKTLGVDGKKTQYPNYHPLPLIPSDSYSAQNEQEVLDLANEVLTKIQKYIS</sequence>
<dbReference type="InterPro" id="IPR001623">
    <property type="entry name" value="DnaJ_domain"/>
</dbReference>
<dbReference type="PANTHER" id="PTHR46919">
    <property type="entry name" value="ZINC FINGER, C3HC4 TYPE (RING FINGER) FAMILY PROTEIN"/>
    <property type="match status" value="1"/>
</dbReference>
<keyword evidence="4" id="KW-1185">Reference proteome</keyword>
<evidence type="ECO:0000313" key="4">
    <source>
        <dbReference type="Proteomes" id="UP001369086"/>
    </source>
</evidence>
<dbReference type="SUPFAM" id="SSF81593">
    <property type="entry name" value="Nucleotidyltransferase substrate binding subunit/domain"/>
    <property type="match status" value="1"/>
</dbReference>
<dbReference type="EMBL" id="JAHFZB010000010">
    <property type="protein sequence ID" value="KAK6484971.1"/>
    <property type="molecule type" value="Genomic_DNA"/>
</dbReference>
<dbReference type="Gene3D" id="3.30.565.10">
    <property type="entry name" value="Histidine kinase-like ATPase, C-terminal domain"/>
    <property type="match status" value="1"/>
</dbReference>